<dbReference type="GO" id="GO:0005886">
    <property type="term" value="C:plasma membrane"/>
    <property type="evidence" value="ECO:0007669"/>
    <property type="project" value="UniProtKB-SubCell"/>
</dbReference>
<sequence length="141" mass="15833">MITLDASFLVQVIGTLVLMAVLNSLLYKPIRQMLQERESKMAAIREEAERLEKSAHQLLENFNAKLANARSEGVQKREELKAQAREEEKALIEESTKEATQKKQELLGELTAQIESARSELKAQAEAFAVEIAQKLLGRAI</sequence>
<evidence type="ECO:0000256" key="13">
    <source>
        <dbReference type="HAMAP-Rule" id="MF_01398"/>
    </source>
</evidence>
<gene>
    <name evidence="13" type="primary">atpF</name>
    <name evidence="16" type="ORF">DBT_0714</name>
</gene>
<evidence type="ECO:0000256" key="6">
    <source>
        <dbReference type="ARBA" id="ARBA00022989"/>
    </source>
</evidence>
<keyword evidence="6 13" id="KW-1133">Transmembrane helix</keyword>
<evidence type="ECO:0000256" key="14">
    <source>
        <dbReference type="RuleBase" id="RU003848"/>
    </source>
</evidence>
<comment type="subunit">
    <text evidence="13">F-type ATPases have 2 components, F(1) - the catalytic core - and F(0) - the membrane proton channel. F(1) has five subunits: alpha(3), beta(3), gamma(1), delta(1), epsilon(1). F(0) has three main subunits: a(1), b(2) and c(10-14). The alpha and beta chains form an alternating ring which encloses part of the gamma chain. F(1) is attached to F(0) by a central stalk formed by the gamma and epsilon chains, while a peripheral stalk is formed by the delta and b chains.</text>
</comment>
<keyword evidence="8 13" id="KW-0472">Membrane</keyword>
<comment type="subcellular location">
    <subcellularLocation>
        <location evidence="13">Cell membrane</location>
        <topology evidence="13">Single-pass membrane protein</topology>
    </subcellularLocation>
    <subcellularLocation>
        <location evidence="12">Endomembrane system</location>
        <topology evidence="12">Single-pass membrane protein</topology>
    </subcellularLocation>
</comment>
<dbReference type="Pfam" id="PF00430">
    <property type="entry name" value="ATP-synt_B"/>
    <property type="match status" value="1"/>
</dbReference>
<comment type="similarity">
    <text evidence="1 13 14">Belongs to the ATPase B chain family.</text>
</comment>
<feature type="transmembrane region" description="Helical" evidence="13">
    <location>
        <begin position="6"/>
        <end position="27"/>
    </location>
</feature>
<keyword evidence="15" id="KW-0175">Coiled coil</keyword>
<keyword evidence="3 13" id="KW-0138">CF(0)</keyword>
<evidence type="ECO:0000256" key="15">
    <source>
        <dbReference type="SAM" id="Coils"/>
    </source>
</evidence>
<protein>
    <recommendedName>
        <fullName evidence="13">ATP synthase subunit b</fullName>
    </recommendedName>
    <alternativeName>
        <fullName evidence="13">ATP synthase F(0) sector subunit b</fullName>
    </alternativeName>
    <alternativeName>
        <fullName evidence="13">ATPase subunit I</fullName>
    </alternativeName>
    <alternativeName>
        <fullName evidence="13">F-type ATPase subunit b</fullName>
        <shortName evidence="13">F-ATPase subunit b</shortName>
    </alternativeName>
</protein>
<organism evidence="16 17">
    <name type="scientific">Dissulfuribacter thermophilus</name>
    <dbReference type="NCBI Taxonomy" id="1156395"/>
    <lineage>
        <taxon>Bacteria</taxon>
        <taxon>Pseudomonadati</taxon>
        <taxon>Thermodesulfobacteriota</taxon>
        <taxon>Dissulfuribacteria</taxon>
        <taxon>Dissulfuribacterales</taxon>
        <taxon>Dissulfuribacteraceae</taxon>
        <taxon>Dissulfuribacter</taxon>
    </lineage>
</organism>
<keyword evidence="2 13" id="KW-0813">Transport</keyword>
<dbReference type="HAMAP" id="MF_01398">
    <property type="entry name" value="ATP_synth_b_bprime"/>
    <property type="match status" value="1"/>
</dbReference>
<dbReference type="GO" id="GO:0046961">
    <property type="term" value="F:proton-transporting ATPase activity, rotational mechanism"/>
    <property type="evidence" value="ECO:0007669"/>
    <property type="project" value="TreeGrafter"/>
</dbReference>
<dbReference type="RefSeq" id="WP_067616437.1">
    <property type="nucleotide sequence ID" value="NZ_MAGO01000003.1"/>
</dbReference>
<dbReference type="EMBL" id="MAGO01000003">
    <property type="protein sequence ID" value="OCC15789.1"/>
    <property type="molecule type" value="Genomic_DNA"/>
</dbReference>
<dbReference type="PANTHER" id="PTHR33445:SF2">
    <property type="entry name" value="ATP SYNTHASE SUBUNIT B', CHLOROPLASTIC"/>
    <property type="match status" value="1"/>
</dbReference>
<comment type="function">
    <text evidence="11">Component of the F(0) channel, it forms part of the peripheral stalk, linking F(1) to F(0). The b'-subunit is a diverged and duplicated form of b found in plants and photosynthetic bacteria.</text>
</comment>
<dbReference type="GO" id="GO:0012505">
    <property type="term" value="C:endomembrane system"/>
    <property type="evidence" value="ECO:0007669"/>
    <property type="project" value="UniProtKB-SubCell"/>
</dbReference>
<name>A0A1B9F766_9BACT</name>
<dbReference type="GO" id="GO:0046933">
    <property type="term" value="F:proton-transporting ATP synthase activity, rotational mechanism"/>
    <property type="evidence" value="ECO:0007669"/>
    <property type="project" value="UniProtKB-UniRule"/>
</dbReference>
<evidence type="ECO:0000256" key="10">
    <source>
        <dbReference type="ARBA" id="ARBA00025198"/>
    </source>
</evidence>
<dbReference type="PANTHER" id="PTHR33445">
    <property type="entry name" value="ATP SYNTHASE SUBUNIT B', CHLOROPLASTIC"/>
    <property type="match status" value="1"/>
</dbReference>
<dbReference type="Proteomes" id="UP000093080">
    <property type="component" value="Unassembled WGS sequence"/>
</dbReference>
<evidence type="ECO:0000256" key="1">
    <source>
        <dbReference type="ARBA" id="ARBA00005513"/>
    </source>
</evidence>
<evidence type="ECO:0000256" key="4">
    <source>
        <dbReference type="ARBA" id="ARBA00022692"/>
    </source>
</evidence>
<evidence type="ECO:0000256" key="11">
    <source>
        <dbReference type="ARBA" id="ARBA00025614"/>
    </source>
</evidence>
<evidence type="ECO:0000256" key="7">
    <source>
        <dbReference type="ARBA" id="ARBA00023065"/>
    </source>
</evidence>
<reference evidence="16 17" key="1">
    <citation type="submission" date="2016-06" db="EMBL/GenBank/DDBJ databases">
        <title>Respiratory ammonification of nitrate coupled to the oxidation of elemental sulfur in deep-sea autotrophic thermophilic bacteria.</title>
        <authorList>
            <person name="Slobodkina G.B."/>
            <person name="Mardanov A.V."/>
            <person name="Ravin N.V."/>
            <person name="Frolova A.A."/>
            <person name="Viryasiv M.B."/>
            <person name="Chernyh N.A."/>
            <person name="Bonch-Osmolovskaya E.A."/>
            <person name="Slobodkin A.I."/>
        </authorList>
    </citation>
    <scope>NUCLEOTIDE SEQUENCE [LARGE SCALE GENOMIC DNA]</scope>
    <source>
        <strain evidence="16 17">S69</strain>
    </source>
</reference>
<evidence type="ECO:0000256" key="5">
    <source>
        <dbReference type="ARBA" id="ARBA00022781"/>
    </source>
</evidence>
<dbReference type="STRING" id="1156395.DBT_0714"/>
<comment type="caution">
    <text evidence="16">The sequence shown here is derived from an EMBL/GenBank/DDBJ whole genome shotgun (WGS) entry which is preliminary data.</text>
</comment>
<evidence type="ECO:0000256" key="2">
    <source>
        <dbReference type="ARBA" id="ARBA00022448"/>
    </source>
</evidence>
<evidence type="ECO:0000256" key="12">
    <source>
        <dbReference type="ARBA" id="ARBA00037847"/>
    </source>
</evidence>
<evidence type="ECO:0000313" key="17">
    <source>
        <dbReference type="Proteomes" id="UP000093080"/>
    </source>
</evidence>
<dbReference type="InterPro" id="IPR050059">
    <property type="entry name" value="ATP_synthase_B_chain"/>
</dbReference>
<keyword evidence="7 13" id="KW-0406">Ion transport</keyword>
<keyword evidence="4 13" id="KW-0812">Transmembrane</keyword>
<evidence type="ECO:0000256" key="9">
    <source>
        <dbReference type="ARBA" id="ARBA00023310"/>
    </source>
</evidence>
<keyword evidence="13" id="KW-1003">Cell membrane</keyword>
<comment type="function">
    <text evidence="10 13">F(1)F(0) ATP synthase produces ATP from ADP in the presence of a proton or sodium gradient. F-type ATPases consist of two structural domains, F(1) containing the extramembraneous catalytic core and F(0) containing the membrane proton channel, linked together by a central stalk and a peripheral stalk. During catalysis, ATP synthesis in the catalytic domain of F(1) is coupled via a rotary mechanism of the central stalk subunits to proton translocation.</text>
</comment>
<proteinExistence type="inferred from homology"/>
<dbReference type="OrthoDB" id="9794968at2"/>
<dbReference type="InterPro" id="IPR002146">
    <property type="entry name" value="ATP_synth_b/b'su_bac/chlpt"/>
</dbReference>
<evidence type="ECO:0000256" key="8">
    <source>
        <dbReference type="ARBA" id="ARBA00023136"/>
    </source>
</evidence>
<keyword evidence="9 13" id="KW-0066">ATP synthesis</keyword>
<keyword evidence="5 13" id="KW-0375">Hydrogen ion transport</keyword>
<dbReference type="GO" id="GO:0045259">
    <property type="term" value="C:proton-transporting ATP synthase complex"/>
    <property type="evidence" value="ECO:0007669"/>
    <property type="project" value="UniProtKB-KW"/>
</dbReference>
<evidence type="ECO:0000256" key="3">
    <source>
        <dbReference type="ARBA" id="ARBA00022547"/>
    </source>
</evidence>
<evidence type="ECO:0000313" key="16">
    <source>
        <dbReference type="EMBL" id="OCC15789.1"/>
    </source>
</evidence>
<keyword evidence="17" id="KW-1185">Reference proteome</keyword>
<dbReference type="AlphaFoldDB" id="A0A1B9F766"/>
<accession>A0A1B9F766</accession>
<feature type="coiled-coil region" evidence="15">
    <location>
        <begin position="34"/>
        <end position="127"/>
    </location>
</feature>
<dbReference type="CDD" id="cd06503">
    <property type="entry name" value="ATP-synt_Fo_b"/>
    <property type="match status" value="1"/>
</dbReference>